<dbReference type="Pfam" id="PF01569">
    <property type="entry name" value="PAP2"/>
    <property type="match status" value="1"/>
</dbReference>
<feature type="transmembrane region" description="Helical" evidence="1">
    <location>
        <begin position="92"/>
        <end position="117"/>
    </location>
</feature>
<name>A0A923LI71_9FIRM</name>
<dbReference type="SUPFAM" id="SSF48317">
    <property type="entry name" value="Acid phosphatase/Vanadium-dependent haloperoxidase"/>
    <property type="match status" value="1"/>
</dbReference>
<evidence type="ECO:0000256" key="1">
    <source>
        <dbReference type="SAM" id="Phobius"/>
    </source>
</evidence>
<proteinExistence type="predicted"/>
<feature type="transmembrane region" description="Helical" evidence="1">
    <location>
        <begin position="60"/>
        <end position="80"/>
    </location>
</feature>
<reference evidence="3" key="1">
    <citation type="submission" date="2020-08" db="EMBL/GenBank/DDBJ databases">
        <title>Genome public.</title>
        <authorList>
            <person name="Liu C."/>
            <person name="Sun Q."/>
        </authorList>
    </citation>
    <scope>NUCLEOTIDE SEQUENCE</scope>
    <source>
        <strain evidence="3">NSJ-55</strain>
    </source>
</reference>
<feature type="transmembrane region" description="Helical" evidence="1">
    <location>
        <begin position="167"/>
        <end position="186"/>
    </location>
</feature>
<feature type="transmembrane region" description="Helical" evidence="1">
    <location>
        <begin position="192"/>
        <end position="211"/>
    </location>
</feature>
<dbReference type="AlphaFoldDB" id="A0A923LI71"/>
<sequence>MTAKERIFNFIKKYKHAWVFLYALIYMPWFMYLEKHITVHSEYHVIHSALDNKIPFVEYFIVPYLLWFVFIAVVFLYFFFTDVNGFYKLAKLSFIGMTIFLVVSTLFPNGVALRPIVFPRDNIFTDMVKMLYMADTPTNVFPSLHVFNSLAACIAIYESRELRKHKLLSMSAFILAGLIILATMFLKQHSVIDVMGAFLMAYTLYQFVYAAERKKAPNVSEQRV</sequence>
<evidence type="ECO:0000313" key="4">
    <source>
        <dbReference type="Proteomes" id="UP000652477"/>
    </source>
</evidence>
<feature type="transmembrane region" description="Helical" evidence="1">
    <location>
        <begin position="137"/>
        <end position="155"/>
    </location>
</feature>
<evidence type="ECO:0000259" key="2">
    <source>
        <dbReference type="Pfam" id="PF01569"/>
    </source>
</evidence>
<evidence type="ECO:0000313" key="3">
    <source>
        <dbReference type="EMBL" id="MBC5688778.1"/>
    </source>
</evidence>
<dbReference type="Proteomes" id="UP000652477">
    <property type="component" value="Unassembled WGS sequence"/>
</dbReference>
<comment type="caution">
    <text evidence="3">The sequence shown here is derived from an EMBL/GenBank/DDBJ whole genome shotgun (WGS) entry which is preliminary data.</text>
</comment>
<gene>
    <name evidence="3" type="ORF">H8S37_07560</name>
</gene>
<keyword evidence="4" id="KW-1185">Reference proteome</keyword>
<feature type="domain" description="Phosphatidic acid phosphatase type 2/haloperoxidase" evidence="2">
    <location>
        <begin position="138"/>
        <end position="214"/>
    </location>
</feature>
<dbReference type="InterPro" id="IPR036938">
    <property type="entry name" value="PAP2/HPO_sf"/>
</dbReference>
<dbReference type="InterPro" id="IPR000326">
    <property type="entry name" value="PAP2/HPO"/>
</dbReference>
<keyword evidence="1" id="KW-1133">Transmembrane helix</keyword>
<feature type="transmembrane region" description="Helical" evidence="1">
    <location>
        <begin position="16"/>
        <end position="33"/>
    </location>
</feature>
<dbReference type="EMBL" id="JACOPF010000001">
    <property type="protein sequence ID" value="MBC5688778.1"/>
    <property type="molecule type" value="Genomic_DNA"/>
</dbReference>
<keyword evidence="1" id="KW-0472">Membrane</keyword>
<keyword evidence="1" id="KW-0812">Transmembrane</keyword>
<accession>A0A923LI71</accession>
<organism evidence="3 4">
    <name type="scientific">Mediterraneibacter hominis</name>
    <dbReference type="NCBI Taxonomy" id="2763054"/>
    <lineage>
        <taxon>Bacteria</taxon>
        <taxon>Bacillati</taxon>
        <taxon>Bacillota</taxon>
        <taxon>Clostridia</taxon>
        <taxon>Lachnospirales</taxon>
        <taxon>Lachnospiraceae</taxon>
        <taxon>Mediterraneibacter</taxon>
    </lineage>
</organism>
<dbReference type="Gene3D" id="1.20.144.10">
    <property type="entry name" value="Phosphatidic acid phosphatase type 2/haloperoxidase"/>
    <property type="match status" value="1"/>
</dbReference>
<protein>
    <submittedName>
        <fullName evidence="3">Phosphatase PAP2 family protein</fullName>
    </submittedName>
</protein>
<dbReference type="RefSeq" id="WP_186875372.1">
    <property type="nucleotide sequence ID" value="NZ_JACOPF010000001.1"/>
</dbReference>